<dbReference type="GO" id="GO:0003735">
    <property type="term" value="F:structural constituent of ribosome"/>
    <property type="evidence" value="ECO:0007669"/>
    <property type="project" value="InterPro"/>
</dbReference>
<sequence length="147" mass="16238">MSFAALALRLSRIGAVMGRAQQRGLDEAGRIVEVEARGMLGDYQPAIPPFPRWADLKDSTIRDRLRRGFTANDPLLRSGELRDSIHHEVRGNTAFVFSRDINAGRHEFGTSKMPPRPFIGPALVRKLDEAGKAVADHIAAPLTNGRR</sequence>
<comment type="caution">
    <text evidence="1">The sequence shown here is derived from an EMBL/GenBank/DDBJ whole genome shotgun (WGS) entry which is preliminary data.</text>
</comment>
<name>A0A502F8J4_9PROT</name>
<dbReference type="GO" id="GO:0006412">
    <property type="term" value="P:translation"/>
    <property type="evidence" value="ECO:0007669"/>
    <property type="project" value="InterPro"/>
</dbReference>
<gene>
    <name evidence="1" type="ORF">EAH89_26245</name>
</gene>
<proteinExistence type="predicted"/>
<dbReference type="PROSITE" id="PS00732">
    <property type="entry name" value="RIBOSOMAL_S16"/>
    <property type="match status" value="1"/>
</dbReference>
<dbReference type="GO" id="GO:0005840">
    <property type="term" value="C:ribosome"/>
    <property type="evidence" value="ECO:0007669"/>
    <property type="project" value="InterPro"/>
</dbReference>
<evidence type="ECO:0000313" key="1">
    <source>
        <dbReference type="EMBL" id="TPG45704.1"/>
    </source>
</evidence>
<dbReference type="AlphaFoldDB" id="A0A502F8J4"/>
<evidence type="ECO:0008006" key="3">
    <source>
        <dbReference type="Google" id="ProtNLM"/>
    </source>
</evidence>
<keyword evidence="2" id="KW-1185">Reference proteome</keyword>
<dbReference type="EMBL" id="RCZP01000046">
    <property type="protein sequence ID" value="TPG45704.1"/>
    <property type="molecule type" value="Genomic_DNA"/>
</dbReference>
<organism evidence="1 2">
    <name type="scientific">Muricoccus nepalensis</name>
    <dbReference type="NCBI Taxonomy" id="1854500"/>
    <lineage>
        <taxon>Bacteria</taxon>
        <taxon>Pseudomonadati</taxon>
        <taxon>Pseudomonadota</taxon>
        <taxon>Alphaproteobacteria</taxon>
        <taxon>Acetobacterales</taxon>
        <taxon>Roseomonadaceae</taxon>
        <taxon>Muricoccus</taxon>
    </lineage>
</organism>
<evidence type="ECO:0000313" key="2">
    <source>
        <dbReference type="Proteomes" id="UP000317078"/>
    </source>
</evidence>
<protein>
    <recommendedName>
        <fullName evidence="3">Phage virion morphogenesis protein</fullName>
    </recommendedName>
</protein>
<dbReference type="Proteomes" id="UP000317078">
    <property type="component" value="Unassembled WGS sequence"/>
</dbReference>
<accession>A0A502F8J4</accession>
<reference evidence="1 2" key="1">
    <citation type="journal article" date="2019" name="Environ. Microbiol.">
        <title>Species interactions and distinct microbial communities in high Arctic permafrost affected cryosols are associated with the CH4 and CO2 gas fluxes.</title>
        <authorList>
            <person name="Altshuler I."/>
            <person name="Hamel J."/>
            <person name="Turney S."/>
            <person name="Magnuson E."/>
            <person name="Levesque R."/>
            <person name="Greer C."/>
            <person name="Whyte L.G."/>
        </authorList>
    </citation>
    <scope>NUCLEOTIDE SEQUENCE [LARGE SCALE GENOMIC DNA]</scope>
    <source>
        <strain evidence="1 2">S9.3B</strain>
    </source>
</reference>
<dbReference type="InterPro" id="IPR020592">
    <property type="entry name" value="Ribosomal_bS16_CS"/>
</dbReference>